<gene>
    <name evidence="3" type="primary">Aste57867_7693</name>
    <name evidence="2" type="ORF">As57867_007664</name>
    <name evidence="3" type="ORF">ASTE57867_7693</name>
</gene>
<evidence type="ECO:0000313" key="3">
    <source>
        <dbReference type="EMBL" id="VFT84596.1"/>
    </source>
</evidence>
<proteinExistence type="predicted"/>
<reference evidence="3 4" key="1">
    <citation type="submission" date="2019-03" db="EMBL/GenBank/DDBJ databases">
        <authorList>
            <person name="Gaulin E."/>
            <person name="Dumas B."/>
        </authorList>
    </citation>
    <scope>NUCLEOTIDE SEQUENCE [LARGE SCALE GENOMIC DNA]</scope>
    <source>
        <strain evidence="3">CBS 568.67</strain>
    </source>
</reference>
<keyword evidence="1" id="KW-0472">Membrane</keyword>
<accession>A0A485KIN7</accession>
<dbReference type="EMBL" id="VJMH01004388">
    <property type="protein sequence ID" value="KAF0703079.1"/>
    <property type="molecule type" value="Genomic_DNA"/>
</dbReference>
<dbReference type="AlphaFoldDB" id="A0A485KIN7"/>
<dbReference type="Proteomes" id="UP000332933">
    <property type="component" value="Unassembled WGS sequence"/>
</dbReference>
<keyword evidence="1" id="KW-1133">Transmembrane helix</keyword>
<reference evidence="2" key="2">
    <citation type="submission" date="2019-06" db="EMBL/GenBank/DDBJ databases">
        <title>Genomics analysis of Aphanomyces spp. identifies a new class of oomycete effector associated with host adaptation.</title>
        <authorList>
            <person name="Gaulin E."/>
        </authorList>
    </citation>
    <scope>NUCLEOTIDE SEQUENCE</scope>
    <source>
        <strain evidence="2">CBS 578.67</strain>
    </source>
</reference>
<protein>
    <submittedName>
        <fullName evidence="3">Aste57867_7693 protein</fullName>
    </submittedName>
</protein>
<keyword evidence="1" id="KW-0812">Transmembrane</keyword>
<sequence length="133" mass="14120">MPRAVWPVAGMTRATFDAAFAAAAMPHAEAPCMGLFVAAIAAAALLEMGRAMTRAKVAHAAVHGTSFGLALGFSAMFDAELARIDLVLAILDQAERPMAVKGTLPRAIEYLVDTVVEETLHRWAGNEKVMARL</sequence>
<dbReference type="EMBL" id="CAADRA010004404">
    <property type="protein sequence ID" value="VFT84596.1"/>
    <property type="molecule type" value="Genomic_DNA"/>
</dbReference>
<evidence type="ECO:0000313" key="4">
    <source>
        <dbReference type="Proteomes" id="UP000332933"/>
    </source>
</evidence>
<name>A0A485KIN7_9STRA</name>
<organism evidence="3 4">
    <name type="scientific">Aphanomyces stellatus</name>
    <dbReference type="NCBI Taxonomy" id="120398"/>
    <lineage>
        <taxon>Eukaryota</taxon>
        <taxon>Sar</taxon>
        <taxon>Stramenopiles</taxon>
        <taxon>Oomycota</taxon>
        <taxon>Saprolegniomycetes</taxon>
        <taxon>Saprolegniales</taxon>
        <taxon>Verrucalvaceae</taxon>
        <taxon>Aphanomyces</taxon>
    </lineage>
</organism>
<keyword evidence="4" id="KW-1185">Reference proteome</keyword>
<feature type="transmembrane region" description="Helical" evidence="1">
    <location>
        <begin position="20"/>
        <end position="46"/>
    </location>
</feature>
<evidence type="ECO:0000256" key="1">
    <source>
        <dbReference type="SAM" id="Phobius"/>
    </source>
</evidence>
<evidence type="ECO:0000313" key="2">
    <source>
        <dbReference type="EMBL" id="KAF0703079.1"/>
    </source>
</evidence>